<evidence type="ECO:0008006" key="4">
    <source>
        <dbReference type="Google" id="ProtNLM"/>
    </source>
</evidence>
<dbReference type="RefSeq" id="WP_309392682.1">
    <property type="nucleotide sequence ID" value="NZ_JADBEO010000029.1"/>
</dbReference>
<keyword evidence="1" id="KW-0472">Membrane</keyword>
<sequence>MTAQVLFDTARFRDRLTSSGMPEAQARAVTEGFEEALRDATATKSDVERQGNRLDAKIDGVEQRLDARIDAVEARLGARIDLLDESVGRRIAEAIGTQSRWIIASMFGGLGLLFAALKLFP</sequence>
<reference evidence="2" key="1">
    <citation type="submission" date="2020-10" db="EMBL/GenBank/DDBJ databases">
        <authorList>
            <person name="Abbas A."/>
            <person name="Razzaq R."/>
            <person name="Waqas M."/>
            <person name="Abbas N."/>
            <person name="Nielsen T.K."/>
            <person name="Hansen L.H."/>
            <person name="Hussain S."/>
            <person name="Shahid M."/>
        </authorList>
    </citation>
    <scope>NUCLEOTIDE SEQUENCE</scope>
    <source>
        <strain evidence="2">S14</strain>
    </source>
</reference>
<keyword evidence="1" id="KW-1133">Transmembrane helix</keyword>
<comment type="caution">
    <text evidence="2">The sequence shown here is derived from an EMBL/GenBank/DDBJ whole genome shotgun (WGS) entry which is preliminary data.</text>
</comment>
<evidence type="ECO:0000256" key="1">
    <source>
        <dbReference type="SAM" id="Phobius"/>
    </source>
</evidence>
<evidence type="ECO:0000313" key="3">
    <source>
        <dbReference type="Proteomes" id="UP001181622"/>
    </source>
</evidence>
<feature type="transmembrane region" description="Helical" evidence="1">
    <location>
        <begin position="101"/>
        <end position="120"/>
    </location>
</feature>
<gene>
    <name evidence="2" type="ORF">IHQ68_13555</name>
</gene>
<organism evidence="2 3">
    <name type="scientific">Chelatococcus sambhunathii</name>
    <dbReference type="NCBI Taxonomy" id="363953"/>
    <lineage>
        <taxon>Bacteria</taxon>
        <taxon>Pseudomonadati</taxon>
        <taxon>Pseudomonadota</taxon>
        <taxon>Alphaproteobacteria</taxon>
        <taxon>Hyphomicrobiales</taxon>
        <taxon>Chelatococcaceae</taxon>
        <taxon>Chelatococcus</taxon>
    </lineage>
</organism>
<evidence type="ECO:0000313" key="2">
    <source>
        <dbReference type="EMBL" id="MDR4307645.1"/>
    </source>
</evidence>
<name>A0ABU1DHZ3_9HYPH</name>
<proteinExistence type="predicted"/>
<keyword evidence="3" id="KW-1185">Reference proteome</keyword>
<accession>A0ABU1DHZ3</accession>
<keyword evidence="1" id="KW-0812">Transmembrane</keyword>
<dbReference type="Proteomes" id="UP001181622">
    <property type="component" value="Unassembled WGS sequence"/>
</dbReference>
<protein>
    <recommendedName>
        <fullName evidence="4">Membrane-anchored ribosome-binding protein, inhibits growth in stationary phase, ElaB/YqjD/DUF883 family</fullName>
    </recommendedName>
</protein>
<dbReference type="EMBL" id="JADBEO010000029">
    <property type="protein sequence ID" value="MDR4307645.1"/>
    <property type="molecule type" value="Genomic_DNA"/>
</dbReference>